<comment type="caution">
    <text evidence="1">The sequence shown here is derived from an EMBL/GenBank/DDBJ whole genome shotgun (WGS) entry which is preliminary data.</text>
</comment>
<dbReference type="AlphaFoldDB" id="A0A3A8N319"/>
<reference evidence="2" key="1">
    <citation type="submission" date="2018-09" db="EMBL/GenBank/DDBJ databases">
        <authorList>
            <person name="Livingstone P.G."/>
            <person name="Whitworth D.E."/>
        </authorList>
    </citation>
    <scope>NUCLEOTIDE SEQUENCE [LARGE SCALE GENOMIC DNA]</scope>
    <source>
        <strain evidence="2">CA040B</strain>
    </source>
</reference>
<feature type="non-terminal residue" evidence="1">
    <location>
        <position position="529"/>
    </location>
</feature>
<organism evidence="1 2">
    <name type="scientific">Corallococcus sicarius</name>
    <dbReference type="NCBI Taxonomy" id="2316726"/>
    <lineage>
        <taxon>Bacteria</taxon>
        <taxon>Pseudomonadati</taxon>
        <taxon>Myxococcota</taxon>
        <taxon>Myxococcia</taxon>
        <taxon>Myxococcales</taxon>
        <taxon>Cystobacterineae</taxon>
        <taxon>Myxococcaceae</taxon>
        <taxon>Corallococcus</taxon>
    </lineage>
</organism>
<accession>A0A3A8N319</accession>
<dbReference type="InterPro" id="IPR021655">
    <property type="entry name" value="Put_metal-bd"/>
</dbReference>
<protein>
    <submittedName>
        <fullName evidence="1">Uncharacterized protein</fullName>
    </submittedName>
</protein>
<sequence>MGCVVLLGACGEKAPEEGALRVSVKYGSFKPACVRVEVQDTKGHTGATDIPASQFQKRETQEVLVAVLRKAEWERALSVTVSSLASVKEGRCDGAVLERNASQPIPVPPKAFARHDVTLVAVDEDGDGSPVNVQWAEGSDCNDDDPSFRPGAEEACGGTVDLNCNGLKGCQDSSCREAACDDGNLCTDNDRCEGSGVEAKCVGAARQCSAAAGCIVGVCNQSTGACSEGPAQAGTSCVDANACTVGDTCNGSGACVSGTPTPCPEQKCFLPATSGCTGNNSCSYAPDPAQVGDVCLTSSGARAGLCRKGDGVCSAFPYRPSNFDPDAVDPADLVTLRTAGTVTFNSDTLKWDPESSVTDPNLIKARALPQSGGAPALVLIPVNSVVLGGTLTLEGSRPVILAVYGDAVLDQSILARGRADVPGAGGNQACAPSTLNGSFGNKEGGGGGGGGNGTAGAEGGLGFSGAAQGQAGAARANTLQPLLGGCAGGDGGGVAPAIPGKGGAGGGAIQISVARELTVSKVISTSGGG</sequence>
<dbReference type="Pfam" id="PF11617">
    <property type="entry name" value="Cu-binding_MopE"/>
    <property type="match status" value="1"/>
</dbReference>
<keyword evidence="2" id="KW-1185">Reference proteome</keyword>
<evidence type="ECO:0000313" key="1">
    <source>
        <dbReference type="EMBL" id="RKH37910.1"/>
    </source>
</evidence>
<dbReference type="EMBL" id="RAWG01000216">
    <property type="protein sequence ID" value="RKH37910.1"/>
    <property type="molecule type" value="Genomic_DNA"/>
</dbReference>
<dbReference type="Proteomes" id="UP000273405">
    <property type="component" value="Unassembled WGS sequence"/>
</dbReference>
<evidence type="ECO:0000313" key="2">
    <source>
        <dbReference type="Proteomes" id="UP000273405"/>
    </source>
</evidence>
<gene>
    <name evidence="1" type="ORF">D7X12_27925</name>
</gene>
<proteinExistence type="predicted"/>
<name>A0A3A8N319_9BACT</name>